<keyword evidence="3" id="KW-1185">Reference proteome</keyword>
<gene>
    <name evidence="2" type="ORF">CPT_Paxi_092</name>
</gene>
<protein>
    <recommendedName>
        <fullName evidence="1">Thoeris anti-defense 2-like domain-containing protein</fullName>
    </recommendedName>
</protein>
<evidence type="ECO:0000259" key="1">
    <source>
        <dbReference type="Pfam" id="PF11195"/>
    </source>
</evidence>
<accession>A0AAE8BLE1</accession>
<dbReference type="Pfam" id="PF11195">
    <property type="entry name" value="Tad2-like"/>
    <property type="match status" value="1"/>
</dbReference>
<reference evidence="2" key="1">
    <citation type="submission" date="2021-06" db="EMBL/GenBank/DDBJ databases">
        <title>Complete genome sequence of Stenotrophomonas maltophilia phage Paxi.</title>
        <authorList>
            <person name="Jeon E."/>
            <person name="Hudson A."/>
            <person name="Talcott A."/>
            <person name="Clark J."/>
            <person name="Liu M."/>
            <person name="Burrowes B."/>
        </authorList>
    </citation>
    <scope>NUCLEOTIDE SEQUENCE</scope>
</reference>
<organism evidence="2 3">
    <name type="scientific">Stenotrophomonas phage Paxi</name>
    <dbReference type="NCBI Taxonomy" id="2859653"/>
    <lineage>
        <taxon>Viruses</taxon>
        <taxon>Duplodnaviria</taxon>
        <taxon>Heunggongvirae</taxon>
        <taxon>Uroviricota</taxon>
        <taxon>Caudoviricetes</taxon>
        <taxon>Schitoviridae</taxon>
        <taxon>Pokkenvirus</taxon>
        <taxon>Pokkenvirus paxi</taxon>
    </lineage>
</organism>
<feature type="domain" description="Thoeris anti-defense 2-like" evidence="1">
    <location>
        <begin position="10"/>
        <end position="92"/>
    </location>
</feature>
<proteinExistence type="predicted"/>
<dbReference type="InterPro" id="IPR021361">
    <property type="entry name" value="Tad2-like_dom"/>
</dbReference>
<evidence type="ECO:0000313" key="3">
    <source>
        <dbReference type="Proteomes" id="UP000827185"/>
    </source>
</evidence>
<dbReference type="EMBL" id="MZ326856">
    <property type="protein sequence ID" value="QYW01858.1"/>
    <property type="molecule type" value="Genomic_DNA"/>
</dbReference>
<sequence>MNVEMAAEGQFEYALIKLKANLAMSRRGWNGENQFVYYVPANEYPAQTGIAQLAFPSNAVPYEGYFALKNAQGKVSVWVPSTGDLLADDWYEFDMAAYFQEQTALPSP</sequence>
<dbReference type="Proteomes" id="UP000827185">
    <property type="component" value="Segment"/>
</dbReference>
<evidence type="ECO:0000313" key="2">
    <source>
        <dbReference type="EMBL" id="QYW01858.1"/>
    </source>
</evidence>
<name>A0AAE8BLE1_9CAUD</name>